<comment type="subcellular location">
    <subcellularLocation>
        <location evidence="10 11">Cytoplasm</location>
    </subcellularLocation>
</comment>
<dbReference type="SUPFAM" id="SSF53244">
    <property type="entry name" value="MurD-like peptide ligases, peptide-binding domain"/>
    <property type="match status" value="1"/>
</dbReference>
<dbReference type="InterPro" id="IPR051046">
    <property type="entry name" value="MurCDEF_CellWall_CoF430Synth"/>
</dbReference>
<comment type="catalytic activity">
    <reaction evidence="10 11">
        <text>D-alanyl-D-alanine + UDP-N-acetyl-alpha-D-muramoyl-L-alanyl-gamma-D-glutamyl-meso-2,6-diaminopimelate + ATP = UDP-N-acetyl-alpha-D-muramoyl-L-alanyl-gamma-D-glutamyl-meso-2,6-diaminopimeloyl-D-alanyl-D-alanine + ADP + phosphate + H(+)</text>
        <dbReference type="Rhea" id="RHEA:28374"/>
        <dbReference type="ChEBI" id="CHEBI:15378"/>
        <dbReference type="ChEBI" id="CHEBI:30616"/>
        <dbReference type="ChEBI" id="CHEBI:43474"/>
        <dbReference type="ChEBI" id="CHEBI:57822"/>
        <dbReference type="ChEBI" id="CHEBI:61386"/>
        <dbReference type="ChEBI" id="CHEBI:83905"/>
        <dbReference type="ChEBI" id="CHEBI:456216"/>
        <dbReference type="EC" id="6.3.2.10"/>
    </reaction>
</comment>
<accession>A0A7X2MVU9</accession>
<comment type="function">
    <text evidence="10 11">Involved in cell wall formation. Catalyzes the final step in the synthesis of UDP-N-acetylmuramoyl-pentapeptide, the precursor of murein.</text>
</comment>
<keyword evidence="9 10" id="KW-0961">Cell wall biogenesis/degradation</keyword>
<evidence type="ECO:0000256" key="8">
    <source>
        <dbReference type="ARBA" id="ARBA00023306"/>
    </source>
</evidence>
<dbReference type="Proteomes" id="UP000460287">
    <property type="component" value="Unassembled WGS sequence"/>
</dbReference>
<protein>
    <recommendedName>
        <fullName evidence="10 11">UDP-N-acetylmuramoyl-tripeptide--D-alanyl-D-alanine ligase</fullName>
        <ecNumber evidence="10 11">6.3.2.10</ecNumber>
    </recommendedName>
    <alternativeName>
        <fullName evidence="10">D-alanyl-D-alanine-adding enzyme</fullName>
    </alternativeName>
</protein>
<dbReference type="Pfam" id="PF01225">
    <property type="entry name" value="Mur_ligase"/>
    <property type="match status" value="1"/>
</dbReference>
<evidence type="ECO:0000256" key="11">
    <source>
        <dbReference type="RuleBase" id="RU004136"/>
    </source>
</evidence>
<comment type="pathway">
    <text evidence="10 11">Cell wall biogenesis; peptidoglycan biosynthesis.</text>
</comment>
<dbReference type="EMBL" id="VULX01000001">
    <property type="protein sequence ID" value="MSR90007.1"/>
    <property type="molecule type" value="Genomic_DNA"/>
</dbReference>
<feature type="domain" description="Mur ligase central" evidence="14">
    <location>
        <begin position="111"/>
        <end position="294"/>
    </location>
</feature>
<evidence type="ECO:0000256" key="2">
    <source>
        <dbReference type="ARBA" id="ARBA00022598"/>
    </source>
</evidence>
<reference evidence="15 16" key="1">
    <citation type="submission" date="2019-08" db="EMBL/GenBank/DDBJ databases">
        <title>In-depth cultivation of the pig gut microbiome towards novel bacterial diversity and tailored functional studies.</title>
        <authorList>
            <person name="Wylensek D."/>
            <person name="Hitch T.C.A."/>
            <person name="Clavel T."/>
        </authorList>
    </citation>
    <scope>NUCLEOTIDE SEQUENCE [LARGE SCALE GENOMIC DNA]</scope>
    <source>
        <strain evidence="15 16">WCA-383-APC-5B</strain>
    </source>
</reference>
<dbReference type="InterPro" id="IPR036615">
    <property type="entry name" value="Mur_ligase_C_dom_sf"/>
</dbReference>
<evidence type="ECO:0000313" key="16">
    <source>
        <dbReference type="Proteomes" id="UP000460287"/>
    </source>
</evidence>
<keyword evidence="7 10" id="KW-0573">Peptidoglycan synthesis</keyword>
<proteinExistence type="inferred from homology"/>
<keyword evidence="8 10" id="KW-0131">Cell cycle</keyword>
<evidence type="ECO:0000256" key="7">
    <source>
        <dbReference type="ARBA" id="ARBA00022984"/>
    </source>
</evidence>
<dbReference type="HAMAP" id="MF_02019">
    <property type="entry name" value="MurF"/>
    <property type="match status" value="1"/>
</dbReference>
<dbReference type="InterPro" id="IPR013221">
    <property type="entry name" value="Mur_ligase_cen"/>
</dbReference>
<dbReference type="Pfam" id="PF08245">
    <property type="entry name" value="Mur_ligase_M"/>
    <property type="match status" value="1"/>
</dbReference>
<evidence type="ECO:0000259" key="13">
    <source>
        <dbReference type="Pfam" id="PF02875"/>
    </source>
</evidence>
<organism evidence="15 16">
    <name type="scientific">Inconstantimicrobium porci</name>
    <dbReference type="NCBI Taxonomy" id="2652291"/>
    <lineage>
        <taxon>Bacteria</taxon>
        <taxon>Bacillati</taxon>
        <taxon>Bacillota</taxon>
        <taxon>Clostridia</taxon>
        <taxon>Eubacteriales</taxon>
        <taxon>Clostridiaceae</taxon>
        <taxon>Inconstantimicrobium</taxon>
    </lineage>
</organism>
<dbReference type="PANTHER" id="PTHR43024">
    <property type="entry name" value="UDP-N-ACETYLMURAMOYL-TRIPEPTIDE--D-ALANYL-D-ALANINE LIGASE"/>
    <property type="match status" value="1"/>
</dbReference>
<dbReference type="InterPro" id="IPR000713">
    <property type="entry name" value="Mur_ligase_N"/>
</dbReference>
<dbReference type="AlphaFoldDB" id="A0A7X2MVU9"/>
<dbReference type="GO" id="GO:0008360">
    <property type="term" value="P:regulation of cell shape"/>
    <property type="evidence" value="ECO:0007669"/>
    <property type="project" value="UniProtKB-KW"/>
</dbReference>
<comment type="caution">
    <text evidence="15">The sequence shown here is derived from an EMBL/GenBank/DDBJ whole genome shotgun (WGS) entry which is preliminary data.</text>
</comment>
<evidence type="ECO:0000256" key="4">
    <source>
        <dbReference type="ARBA" id="ARBA00022741"/>
    </source>
</evidence>
<dbReference type="UniPathway" id="UPA00219"/>
<keyword evidence="3 10" id="KW-0132">Cell division</keyword>
<dbReference type="GO" id="GO:0005737">
    <property type="term" value="C:cytoplasm"/>
    <property type="evidence" value="ECO:0007669"/>
    <property type="project" value="UniProtKB-SubCell"/>
</dbReference>
<feature type="binding site" evidence="10">
    <location>
        <begin position="113"/>
        <end position="119"/>
    </location>
    <ligand>
        <name>ATP</name>
        <dbReference type="ChEBI" id="CHEBI:30616"/>
    </ligand>
</feature>
<keyword evidence="1 10" id="KW-0963">Cytoplasm</keyword>
<dbReference type="GO" id="GO:0047480">
    <property type="term" value="F:UDP-N-acetylmuramoyl-tripeptide-D-alanyl-D-alanine ligase activity"/>
    <property type="evidence" value="ECO:0007669"/>
    <property type="project" value="UniProtKB-UniRule"/>
</dbReference>
<keyword evidence="2 10" id="KW-0436">Ligase</keyword>
<dbReference type="RefSeq" id="WP_154529888.1">
    <property type="nucleotide sequence ID" value="NZ_VULX01000001.1"/>
</dbReference>
<dbReference type="Gene3D" id="3.40.1190.10">
    <property type="entry name" value="Mur-like, catalytic domain"/>
    <property type="match status" value="1"/>
</dbReference>
<dbReference type="SUPFAM" id="SSF63418">
    <property type="entry name" value="MurE/MurF N-terminal domain"/>
    <property type="match status" value="1"/>
</dbReference>
<evidence type="ECO:0000256" key="6">
    <source>
        <dbReference type="ARBA" id="ARBA00022960"/>
    </source>
</evidence>
<dbReference type="Gene3D" id="3.90.190.20">
    <property type="entry name" value="Mur ligase, C-terminal domain"/>
    <property type="match status" value="1"/>
</dbReference>
<dbReference type="GO" id="GO:0071555">
    <property type="term" value="P:cell wall organization"/>
    <property type="evidence" value="ECO:0007669"/>
    <property type="project" value="UniProtKB-KW"/>
</dbReference>
<comment type="similarity">
    <text evidence="10">Belongs to the MurCDEF family. MurF subfamily.</text>
</comment>
<evidence type="ECO:0000256" key="9">
    <source>
        <dbReference type="ARBA" id="ARBA00023316"/>
    </source>
</evidence>
<dbReference type="InterPro" id="IPR035911">
    <property type="entry name" value="MurE/MurF_N"/>
</dbReference>
<keyword evidence="6 10" id="KW-0133">Cell shape</keyword>
<feature type="domain" description="Mur ligase C-terminal" evidence="13">
    <location>
        <begin position="317"/>
        <end position="437"/>
    </location>
</feature>
<dbReference type="GO" id="GO:0051301">
    <property type="term" value="P:cell division"/>
    <property type="evidence" value="ECO:0007669"/>
    <property type="project" value="UniProtKB-KW"/>
</dbReference>
<dbReference type="InterPro" id="IPR004101">
    <property type="entry name" value="Mur_ligase_C"/>
</dbReference>
<dbReference type="InterPro" id="IPR005863">
    <property type="entry name" value="UDP-N-AcMur_synth"/>
</dbReference>
<evidence type="ECO:0000313" key="15">
    <source>
        <dbReference type="EMBL" id="MSR90007.1"/>
    </source>
</evidence>
<evidence type="ECO:0000256" key="10">
    <source>
        <dbReference type="HAMAP-Rule" id="MF_02019"/>
    </source>
</evidence>
<evidence type="ECO:0000259" key="14">
    <source>
        <dbReference type="Pfam" id="PF08245"/>
    </source>
</evidence>
<dbReference type="GO" id="GO:0009252">
    <property type="term" value="P:peptidoglycan biosynthetic process"/>
    <property type="evidence" value="ECO:0007669"/>
    <property type="project" value="UniProtKB-UniRule"/>
</dbReference>
<dbReference type="EC" id="6.3.2.10" evidence="10 11"/>
<feature type="domain" description="Mur ligase N-terminal catalytic" evidence="12">
    <location>
        <begin position="26"/>
        <end position="99"/>
    </location>
</feature>
<dbReference type="GO" id="GO:0005524">
    <property type="term" value="F:ATP binding"/>
    <property type="evidence" value="ECO:0007669"/>
    <property type="project" value="UniProtKB-UniRule"/>
</dbReference>
<evidence type="ECO:0000256" key="5">
    <source>
        <dbReference type="ARBA" id="ARBA00022840"/>
    </source>
</evidence>
<gene>
    <name evidence="10" type="primary">murF</name>
    <name evidence="15" type="ORF">FYJ33_00920</name>
</gene>
<dbReference type="SUPFAM" id="SSF53623">
    <property type="entry name" value="MurD-like peptide ligases, catalytic domain"/>
    <property type="match status" value="1"/>
</dbReference>
<evidence type="ECO:0000256" key="1">
    <source>
        <dbReference type="ARBA" id="ARBA00022490"/>
    </source>
</evidence>
<dbReference type="Pfam" id="PF02875">
    <property type="entry name" value="Mur_ligase_C"/>
    <property type="match status" value="1"/>
</dbReference>
<keyword evidence="16" id="KW-1185">Reference proteome</keyword>
<keyword evidence="4 10" id="KW-0547">Nucleotide-binding</keyword>
<sequence>MMNLNFEEILLAANGKVVNEGNREFNEISTDTRKIKEGSLFIALHGENFNGNLFVNDAAKKGASICIVDDLCYDEKTIGSTSIIKVTDTKQALLDIAEYYRKKLDIKVIGITGSNGKTSTKDLIAAVLSEKYKVFKTKGNFNNEIGVPLMIFQLDDSYDIAVIEMGMSAFGEIHRLSKAARPDIGVITNIGMSHIETLKTRDNILKAKMEITDFLKDGSDLVVNGADDKLIGIKSDRLNIIKVGIDNAAFCAENIKFNENSTTFTTMIDHKKYNFDIPLLGTHNVYNTLLALCVGNLLNVTVSEMQKGMGNLEATSMRLDIIKKDNYTIINDCYNSSPSSIKAAFEVESNINSLRKVAILGTMKELGDESENAHFEVGKYAKESNIDLLLLTGEYTDKIKEGYNLKNVFIYDSVEELIVDLKNKIKKGDAILVKASRSMKFERIVSALNKE</sequence>
<dbReference type="Gene3D" id="3.40.1390.10">
    <property type="entry name" value="MurE/MurF, N-terminal domain"/>
    <property type="match status" value="1"/>
</dbReference>
<dbReference type="InterPro" id="IPR036565">
    <property type="entry name" value="Mur-like_cat_sf"/>
</dbReference>
<evidence type="ECO:0000256" key="3">
    <source>
        <dbReference type="ARBA" id="ARBA00022618"/>
    </source>
</evidence>
<keyword evidence="5 10" id="KW-0067">ATP-binding</keyword>
<name>A0A7X2MVU9_9CLOT</name>
<dbReference type="NCBIfam" id="TIGR01143">
    <property type="entry name" value="murF"/>
    <property type="match status" value="1"/>
</dbReference>
<dbReference type="PANTHER" id="PTHR43024:SF1">
    <property type="entry name" value="UDP-N-ACETYLMURAMOYL-TRIPEPTIDE--D-ALANYL-D-ALANINE LIGASE"/>
    <property type="match status" value="1"/>
</dbReference>
<evidence type="ECO:0000259" key="12">
    <source>
        <dbReference type="Pfam" id="PF01225"/>
    </source>
</evidence>